<protein>
    <submittedName>
        <fullName evidence="1">Uncharacterized protein</fullName>
    </submittedName>
</protein>
<keyword evidence="2" id="KW-1185">Reference proteome</keyword>
<sequence length="197" mass="20978">RNYLDVYPYDKWESSQQLPAFAVGEVFVPTEARVGEGKTSAPGYLTEPELIGLMDANGIGTDATMAEHIGKIKERRYVMTRTRGRAAAVAAGEDGGSEEEEVAPRGGTRGRGRGRGRGGRGGAGAAARGGGSTGGVQEFIPTTLGVALIEGYDNLEFETSLGKPFLRKEVSHYIAGCKPDMEGPVWSNLGEWAIPWM</sequence>
<dbReference type="Proteomes" id="UP001186974">
    <property type="component" value="Unassembled WGS sequence"/>
</dbReference>
<evidence type="ECO:0000313" key="2">
    <source>
        <dbReference type="Proteomes" id="UP001186974"/>
    </source>
</evidence>
<reference evidence="1" key="1">
    <citation type="submission" date="2024-09" db="EMBL/GenBank/DDBJ databases">
        <title>Black Yeasts Isolated from many extreme environments.</title>
        <authorList>
            <person name="Coleine C."/>
            <person name="Stajich J.E."/>
            <person name="Selbmann L."/>
        </authorList>
    </citation>
    <scope>NUCLEOTIDE SEQUENCE</scope>
    <source>
        <strain evidence="1">CCFEE 5737</strain>
    </source>
</reference>
<feature type="non-terminal residue" evidence="1">
    <location>
        <position position="1"/>
    </location>
</feature>
<evidence type="ECO:0000313" key="1">
    <source>
        <dbReference type="EMBL" id="KAK3060697.1"/>
    </source>
</evidence>
<dbReference type="EMBL" id="JAWDJW010008361">
    <property type="protein sequence ID" value="KAK3060697.1"/>
    <property type="molecule type" value="Genomic_DNA"/>
</dbReference>
<comment type="caution">
    <text evidence="1">The sequence shown here is derived from an EMBL/GenBank/DDBJ whole genome shotgun (WGS) entry which is preliminary data.</text>
</comment>
<organism evidence="1 2">
    <name type="scientific">Coniosporium uncinatum</name>
    <dbReference type="NCBI Taxonomy" id="93489"/>
    <lineage>
        <taxon>Eukaryota</taxon>
        <taxon>Fungi</taxon>
        <taxon>Dikarya</taxon>
        <taxon>Ascomycota</taxon>
        <taxon>Pezizomycotina</taxon>
        <taxon>Dothideomycetes</taxon>
        <taxon>Dothideomycetes incertae sedis</taxon>
        <taxon>Coniosporium</taxon>
    </lineage>
</organism>
<name>A0ACC3D242_9PEZI</name>
<proteinExistence type="predicted"/>
<gene>
    <name evidence="1" type="ORF">LTS18_007957</name>
</gene>
<accession>A0ACC3D242</accession>